<dbReference type="PROSITE" id="PS50891">
    <property type="entry name" value="LOB"/>
    <property type="match status" value="1"/>
</dbReference>
<keyword evidence="3" id="KW-1185">Reference proteome</keyword>
<dbReference type="Pfam" id="PF03195">
    <property type="entry name" value="LOB"/>
    <property type="match status" value="1"/>
</dbReference>
<dbReference type="Proteomes" id="UP000694864">
    <property type="component" value="Chromosome 6"/>
</dbReference>
<dbReference type="PANTHER" id="PTHR31529:SF65">
    <property type="entry name" value="LOB DOMAIN-CONTAINING PROTEIN 17"/>
    <property type="match status" value="1"/>
</dbReference>
<protein>
    <submittedName>
        <fullName evidence="4">LOB domain-containing protein 17-like</fullName>
    </submittedName>
</protein>
<feature type="domain" description="LOB" evidence="2">
    <location>
        <begin position="6"/>
        <end position="108"/>
    </location>
</feature>
<name>A0ABM0ZMB8_CAMSA</name>
<comment type="similarity">
    <text evidence="1">Belongs to the LOB domain-containing protein family.</text>
</comment>
<dbReference type="InterPro" id="IPR004883">
    <property type="entry name" value="LOB"/>
</dbReference>
<dbReference type="RefSeq" id="XP_010517770.1">
    <property type="nucleotide sequence ID" value="XM_010519468.2"/>
</dbReference>
<dbReference type="PANTHER" id="PTHR31529">
    <property type="entry name" value="LOB DOMAIN CONTAINING PROTEIN"/>
    <property type="match status" value="1"/>
</dbReference>
<reference evidence="4" key="2">
    <citation type="submission" date="2025-08" db="UniProtKB">
        <authorList>
            <consortium name="RefSeq"/>
        </authorList>
    </citation>
    <scope>IDENTIFICATION</scope>
    <source>
        <tissue evidence="4">Leaf</tissue>
    </source>
</reference>
<sequence>MTGSGSPCGACKFLRRKCIKECVFAPYFCYEQGASHFAAIHQVFGASNASKLLSHLPVEDRREAATTIYYEAQARRQDPIYGCVSHIFSLQQQVVNLQTQLEILKQQATQSMMARDSQSIENSNCYRDYMPQHLQEPQDLHLRHHHHHHTTSNYQNINGSLETERYSDLKNIMTTSCYHQNQTGTRSFIGAGGDTTAASYYYNSSSGCSEEINSTIGEFSKYSELDQHLNTFNQHLHGGGGNDLLSASFEYTP</sequence>
<accession>A0ABM0ZMB8</accession>
<gene>
    <name evidence="4" type="primary">LOC104793169</name>
</gene>
<reference evidence="3" key="1">
    <citation type="journal article" date="2014" name="Nat. Commun.">
        <title>The emerging biofuel crop Camelina sativa retains a highly undifferentiated hexaploid genome structure.</title>
        <authorList>
            <person name="Kagale S."/>
            <person name="Koh C."/>
            <person name="Nixon J."/>
            <person name="Bollina V."/>
            <person name="Clarke W.E."/>
            <person name="Tuteja R."/>
            <person name="Spillane C."/>
            <person name="Robinson S.J."/>
            <person name="Links M.G."/>
            <person name="Clarke C."/>
            <person name="Higgins E.E."/>
            <person name="Huebert T."/>
            <person name="Sharpe A.G."/>
            <person name="Parkin I.A."/>
        </authorList>
    </citation>
    <scope>NUCLEOTIDE SEQUENCE [LARGE SCALE GENOMIC DNA]</scope>
    <source>
        <strain evidence="3">cv. DH55</strain>
    </source>
</reference>
<proteinExistence type="inferred from homology"/>
<dbReference type="GeneID" id="104793169"/>
<evidence type="ECO:0000259" key="2">
    <source>
        <dbReference type="PROSITE" id="PS50891"/>
    </source>
</evidence>
<organism evidence="3 4">
    <name type="scientific">Camelina sativa</name>
    <name type="common">False flax</name>
    <name type="synonym">Myagrum sativum</name>
    <dbReference type="NCBI Taxonomy" id="90675"/>
    <lineage>
        <taxon>Eukaryota</taxon>
        <taxon>Viridiplantae</taxon>
        <taxon>Streptophyta</taxon>
        <taxon>Embryophyta</taxon>
        <taxon>Tracheophyta</taxon>
        <taxon>Spermatophyta</taxon>
        <taxon>Magnoliopsida</taxon>
        <taxon>eudicotyledons</taxon>
        <taxon>Gunneridae</taxon>
        <taxon>Pentapetalae</taxon>
        <taxon>rosids</taxon>
        <taxon>malvids</taxon>
        <taxon>Brassicales</taxon>
        <taxon>Brassicaceae</taxon>
        <taxon>Camelineae</taxon>
        <taxon>Camelina</taxon>
    </lineage>
</organism>
<evidence type="ECO:0000313" key="3">
    <source>
        <dbReference type="Proteomes" id="UP000694864"/>
    </source>
</evidence>
<evidence type="ECO:0000313" key="4">
    <source>
        <dbReference type="RefSeq" id="XP_010517770.1"/>
    </source>
</evidence>
<evidence type="ECO:0000256" key="1">
    <source>
        <dbReference type="ARBA" id="ARBA00005474"/>
    </source>
</evidence>